<dbReference type="GO" id="GO:0033743">
    <property type="term" value="F:peptide-methionine (R)-S-oxide reductase activity"/>
    <property type="evidence" value="ECO:0007669"/>
    <property type="project" value="UniProtKB-EC"/>
</dbReference>
<name>A0A328C4F9_9DELT</name>
<feature type="region of interest" description="Disordered" evidence="8">
    <location>
        <begin position="193"/>
        <end position="242"/>
    </location>
</feature>
<comment type="catalytic activity">
    <reaction evidence="7">
        <text>L-methionyl-[protein] + [thioredoxin]-disulfide + H2O = L-methionyl-(R)-S-oxide-[protein] + [thioredoxin]-dithiol</text>
        <dbReference type="Rhea" id="RHEA:24164"/>
        <dbReference type="Rhea" id="RHEA-COMP:10698"/>
        <dbReference type="Rhea" id="RHEA-COMP:10700"/>
        <dbReference type="Rhea" id="RHEA-COMP:12313"/>
        <dbReference type="Rhea" id="RHEA-COMP:12314"/>
        <dbReference type="ChEBI" id="CHEBI:15377"/>
        <dbReference type="ChEBI" id="CHEBI:16044"/>
        <dbReference type="ChEBI" id="CHEBI:29950"/>
        <dbReference type="ChEBI" id="CHEBI:45764"/>
        <dbReference type="ChEBI" id="CHEBI:50058"/>
        <dbReference type="EC" id="1.8.4.12"/>
    </reaction>
</comment>
<evidence type="ECO:0000256" key="8">
    <source>
        <dbReference type="SAM" id="MobiDB-lite"/>
    </source>
</evidence>
<evidence type="ECO:0000259" key="10">
    <source>
        <dbReference type="PROSITE" id="PS51790"/>
    </source>
</evidence>
<proteinExistence type="inferred from homology"/>
<dbReference type="GO" id="GO:0006979">
    <property type="term" value="P:response to oxidative stress"/>
    <property type="evidence" value="ECO:0007669"/>
    <property type="project" value="InterPro"/>
</dbReference>
<evidence type="ECO:0000256" key="1">
    <source>
        <dbReference type="ARBA" id="ARBA00001947"/>
    </source>
</evidence>
<evidence type="ECO:0000256" key="5">
    <source>
        <dbReference type="ARBA" id="ARBA00022833"/>
    </source>
</evidence>
<dbReference type="FunFam" id="2.170.150.20:FF:000001">
    <property type="entry name" value="Peptide methionine sulfoxide reductase MsrB"/>
    <property type="match status" value="1"/>
</dbReference>
<evidence type="ECO:0000256" key="6">
    <source>
        <dbReference type="ARBA" id="ARBA00023002"/>
    </source>
</evidence>
<sequence length="242" mass="25625">MTLGLLGLVALGLLSGASCSANSGQSTGVRQAYVIAQAQQDAHLHDEPGFERPTLQDIPLAEAEPEVVLSEEEWRHRLSPEAFRILRQQGTERAGSGELLHVKEAGTFVCAGCGQELFSSETKYDSRTGWPSFWAPISEDAVGTMMDTSHGMRRVEVHCARCGGHLGHIFTDGPQPTGLRYCVNSDAMSFTPADTPKLQSTSPKAGDSRAPESVETTEPVEAPASEAPAEGEAATSSASAAD</sequence>
<keyword evidence="5" id="KW-0862">Zinc</keyword>
<dbReference type="SUPFAM" id="SSF51316">
    <property type="entry name" value="Mss4-like"/>
    <property type="match status" value="1"/>
</dbReference>
<dbReference type="InterPro" id="IPR028427">
    <property type="entry name" value="Met_Sox_Rdtase_MsrB"/>
</dbReference>
<dbReference type="PROSITE" id="PS51790">
    <property type="entry name" value="MSRB"/>
    <property type="match status" value="1"/>
</dbReference>
<accession>A0A328C4F9</accession>
<dbReference type="OrthoDB" id="4174719at2"/>
<comment type="similarity">
    <text evidence="2">Belongs to the MsrB Met sulfoxide reductase family.</text>
</comment>
<feature type="domain" description="MsrB" evidence="10">
    <location>
        <begin position="71"/>
        <end position="193"/>
    </location>
</feature>
<reference evidence="11 12" key="1">
    <citation type="submission" date="2018-05" db="EMBL/GenBank/DDBJ databases">
        <title>Lujinxingia marina gen. nov. sp. nov., a new facultative anaerobic member of the class Deltaproteobacteria, and proposal of Lujinxingaceae fam. nov.</title>
        <authorList>
            <person name="Li C.-M."/>
        </authorList>
    </citation>
    <scope>NUCLEOTIDE SEQUENCE [LARGE SCALE GENOMIC DNA]</scope>
    <source>
        <strain evidence="11 12">B210</strain>
    </source>
</reference>
<dbReference type="InterPro" id="IPR002579">
    <property type="entry name" value="Met_Sox_Rdtase_MsrB_dom"/>
</dbReference>
<evidence type="ECO:0000256" key="4">
    <source>
        <dbReference type="ARBA" id="ARBA00022723"/>
    </source>
</evidence>
<dbReference type="EC" id="1.8.4.12" evidence="3"/>
<protein>
    <recommendedName>
        <fullName evidence="3">peptide-methionine (R)-S-oxide reductase</fullName>
        <ecNumber evidence="3">1.8.4.12</ecNumber>
    </recommendedName>
</protein>
<keyword evidence="4" id="KW-0479">Metal-binding</keyword>
<feature type="compositionally biased region" description="Low complexity" evidence="8">
    <location>
        <begin position="216"/>
        <end position="242"/>
    </location>
</feature>
<comment type="cofactor">
    <cofactor evidence="1">
        <name>Zn(2+)</name>
        <dbReference type="ChEBI" id="CHEBI:29105"/>
    </cofactor>
</comment>
<dbReference type="PANTHER" id="PTHR10173:SF57">
    <property type="entry name" value="PEPTIDE-METHIONINE (R)-S-OXIDE REDUCTASE"/>
    <property type="match status" value="1"/>
</dbReference>
<feature type="chain" id="PRO_5016413095" description="peptide-methionine (R)-S-oxide reductase" evidence="9">
    <location>
        <begin position="21"/>
        <end position="242"/>
    </location>
</feature>
<dbReference type="Proteomes" id="UP000249169">
    <property type="component" value="Unassembled WGS sequence"/>
</dbReference>
<comment type="caution">
    <text evidence="11">The sequence shown here is derived from an EMBL/GenBank/DDBJ whole genome shotgun (WGS) entry which is preliminary data.</text>
</comment>
<dbReference type="NCBIfam" id="TIGR00357">
    <property type="entry name" value="peptide-methionine (R)-S-oxide reductase MsrB"/>
    <property type="match status" value="1"/>
</dbReference>
<dbReference type="GO" id="GO:0005737">
    <property type="term" value="C:cytoplasm"/>
    <property type="evidence" value="ECO:0007669"/>
    <property type="project" value="TreeGrafter"/>
</dbReference>
<evidence type="ECO:0000313" key="11">
    <source>
        <dbReference type="EMBL" id="RAL21274.1"/>
    </source>
</evidence>
<feature type="signal peptide" evidence="9">
    <location>
        <begin position="1"/>
        <end position="20"/>
    </location>
</feature>
<dbReference type="PANTHER" id="PTHR10173">
    <property type="entry name" value="METHIONINE SULFOXIDE REDUCTASE"/>
    <property type="match status" value="1"/>
</dbReference>
<evidence type="ECO:0000256" key="9">
    <source>
        <dbReference type="SAM" id="SignalP"/>
    </source>
</evidence>
<keyword evidence="9" id="KW-0732">Signal</keyword>
<dbReference type="InterPro" id="IPR011057">
    <property type="entry name" value="Mss4-like_sf"/>
</dbReference>
<dbReference type="Pfam" id="PF01641">
    <property type="entry name" value="SelR"/>
    <property type="match status" value="1"/>
</dbReference>
<keyword evidence="12" id="KW-1185">Reference proteome</keyword>
<organism evidence="11 12">
    <name type="scientific">Lujinxingia litoralis</name>
    <dbReference type="NCBI Taxonomy" id="2211119"/>
    <lineage>
        <taxon>Bacteria</taxon>
        <taxon>Deltaproteobacteria</taxon>
        <taxon>Bradymonadales</taxon>
        <taxon>Lujinxingiaceae</taxon>
        <taxon>Lujinxingia</taxon>
    </lineage>
</organism>
<dbReference type="GO" id="GO:0046872">
    <property type="term" value="F:metal ion binding"/>
    <property type="evidence" value="ECO:0007669"/>
    <property type="project" value="UniProtKB-KW"/>
</dbReference>
<gene>
    <name evidence="11" type="primary">msrB</name>
    <name evidence="11" type="ORF">DL240_14210</name>
</gene>
<dbReference type="AlphaFoldDB" id="A0A328C4F9"/>
<keyword evidence="6" id="KW-0560">Oxidoreductase</keyword>
<evidence type="ECO:0000256" key="7">
    <source>
        <dbReference type="ARBA" id="ARBA00048488"/>
    </source>
</evidence>
<evidence type="ECO:0000256" key="2">
    <source>
        <dbReference type="ARBA" id="ARBA00007174"/>
    </source>
</evidence>
<evidence type="ECO:0000256" key="3">
    <source>
        <dbReference type="ARBA" id="ARBA00012499"/>
    </source>
</evidence>
<evidence type="ECO:0000313" key="12">
    <source>
        <dbReference type="Proteomes" id="UP000249169"/>
    </source>
</evidence>
<dbReference type="GO" id="GO:0030091">
    <property type="term" value="P:protein repair"/>
    <property type="evidence" value="ECO:0007669"/>
    <property type="project" value="InterPro"/>
</dbReference>
<dbReference type="EMBL" id="QHKO01000006">
    <property type="protein sequence ID" value="RAL21274.1"/>
    <property type="molecule type" value="Genomic_DNA"/>
</dbReference>
<dbReference type="Gene3D" id="2.170.150.20">
    <property type="entry name" value="Peptide methionine sulfoxide reductase"/>
    <property type="match status" value="1"/>
</dbReference>